<proteinExistence type="predicted"/>
<feature type="region of interest" description="Disordered" evidence="1">
    <location>
        <begin position="1"/>
        <end position="57"/>
    </location>
</feature>
<evidence type="ECO:0000313" key="3">
    <source>
        <dbReference type="Proteomes" id="UP001341840"/>
    </source>
</evidence>
<organism evidence="2 3">
    <name type="scientific">Stylosanthes scabra</name>
    <dbReference type="NCBI Taxonomy" id="79078"/>
    <lineage>
        <taxon>Eukaryota</taxon>
        <taxon>Viridiplantae</taxon>
        <taxon>Streptophyta</taxon>
        <taxon>Embryophyta</taxon>
        <taxon>Tracheophyta</taxon>
        <taxon>Spermatophyta</taxon>
        <taxon>Magnoliopsida</taxon>
        <taxon>eudicotyledons</taxon>
        <taxon>Gunneridae</taxon>
        <taxon>Pentapetalae</taxon>
        <taxon>rosids</taxon>
        <taxon>fabids</taxon>
        <taxon>Fabales</taxon>
        <taxon>Fabaceae</taxon>
        <taxon>Papilionoideae</taxon>
        <taxon>50 kb inversion clade</taxon>
        <taxon>dalbergioids sensu lato</taxon>
        <taxon>Dalbergieae</taxon>
        <taxon>Pterocarpus clade</taxon>
        <taxon>Stylosanthes</taxon>
    </lineage>
</organism>
<comment type="caution">
    <text evidence="2">The sequence shown here is derived from an EMBL/GenBank/DDBJ whole genome shotgun (WGS) entry which is preliminary data.</text>
</comment>
<dbReference type="EMBL" id="JASCZI010090622">
    <property type="protein sequence ID" value="MED6142714.1"/>
    <property type="molecule type" value="Genomic_DNA"/>
</dbReference>
<evidence type="ECO:0000256" key="1">
    <source>
        <dbReference type="SAM" id="MobiDB-lite"/>
    </source>
</evidence>
<keyword evidence="3" id="KW-1185">Reference proteome</keyword>
<reference evidence="2 3" key="1">
    <citation type="journal article" date="2023" name="Plants (Basel)">
        <title>Bridging the Gap: Combining Genomics and Transcriptomics Approaches to Understand Stylosanthes scabra, an Orphan Legume from the Brazilian Caatinga.</title>
        <authorList>
            <person name="Ferreira-Neto J.R.C."/>
            <person name="da Silva M.D."/>
            <person name="Binneck E."/>
            <person name="de Melo N.F."/>
            <person name="da Silva R.H."/>
            <person name="de Melo A.L.T.M."/>
            <person name="Pandolfi V."/>
            <person name="Bustamante F.O."/>
            <person name="Brasileiro-Vidal A.C."/>
            <person name="Benko-Iseppon A.M."/>
        </authorList>
    </citation>
    <scope>NUCLEOTIDE SEQUENCE [LARGE SCALE GENOMIC DNA]</scope>
    <source>
        <tissue evidence="2">Leaves</tissue>
    </source>
</reference>
<protein>
    <submittedName>
        <fullName evidence="2">Uncharacterized protein</fullName>
    </submittedName>
</protein>
<sequence length="57" mass="6325">MAAARRKSGNLRGYRPEWGPEGGFFPVGMGMGDKFPTRRPRGPERGIPVPDPESRKN</sequence>
<evidence type="ECO:0000313" key="2">
    <source>
        <dbReference type="EMBL" id="MED6142714.1"/>
    </source>
</evidence>
<feature type="non-terminal residue" evidence="2">
    <location>
        <position position="57"/>
    </location>
</feature>
<accession>A0ABU6T2W6</accession>
<name>A0ABU6T2W6_9FABA</name>
<gene>
    <name evidence="2" type="ORF">PIB30_000279</name>
</gene>
<dbReference type="Proteomes" id="UP001341840">
    <property type="component" value="Unassembled WGS sequence"/>
</dbReference>